<dbReference type="GO" id="GO:0051607">
    <property type="term" value="P:defense response to virus"/>
    <property type="evidence" value="ECO:0007669"/>
    <property type="project" value="UniProtKB-KW"/>
</dbReference>
<keyword evidence="2" id="KW-0808">Transferase</keyword>
<dbReference type="Pfam" id="PF00078">
    <property type="entry name" value="RVT_1"/>
    <property type="match status" value="1"/>
</dbReference>
<accession>A0A1M5R2F4</accession>
<dbReference type="PRINTS" id="PR00866">
    <property type="entry name" value="RNADNAPOLMS"/>
</dbReference>
<reference evidence="11 12" key="1">
    <citation type="submission" date="2016-11" db="EMBL/GenBank/DDBJ databases">
        <authorList>
            <person name="Jaros S."/>
            <person name="Januszkiewicz K."/>
            <person name="Wedrychowicz H."/>
        </authorList>
    </citation>
    <scope>NUCLEOTIDE SEQUENCE [LARGE SCALE GENOMIC DNA]</scope>
    <source>
        <strain evidence="11 12">DSM 45627</strain>
    </source>
</reference>
<comment type="catalytic activity">
    <reaction evidence="9">
        <text>DNA(n) + a 2'-deoxyribonucleoside 5'-triphosphate = DNA(n+1) + diphosphate</text>
        <dbReference type="Rhea" id="RHEA:22508"/>
        <dbReference type="Rhea" id="RHEA-COMP:17339"/>
        <dbReference type="Rhea" id="RHEA-COMP:17340"/>
        <dbReference type="ChEBI" id="CHEBI:33019"/>
        <dbReference type="ChEBI" id="CHEBI:61560"/>
        <dbReference type="ChEBI" id="CHEBI:173112"/>
        <dbReference type="EC" id="2.7.7.49"/>
    </reaction>
</comment>
<dbReference type="AlphaFoldDB" id="A0A1M5R2F4"/>
<dbReference type="PANTHER" id="PTHR34047:SF7">
    <property type="entry name" value="RNA-DIRECTED DNA POLYMERASE"/>
    <property type="match status" value="1"/>
</dbReference>
<evidence type="ECO:0000256" key="1">
    <source>
        <dbReference type="ARBA" id="ARBA00012493"/>
    </source>
</evidence>
<evidence type="ECO:0000313" key="12">
    <source>
        <dbReference type="Proteomes" id="UP000186132"/>
    </source>
</evidence>
<gene>
    <name evidence="11" type="ORF">SAMN05443575_3421</name>
</gene>
<keyword evidence="12" id="KW-1185">Reference proteome</keyword>
<dbReference type="GO" id="GO:0003723">
    <property type="term" value="F:RNA binding"/>
    <property type="evidence" value="ECO:0007669"/>
    <property type="project" value="InterPro"/>
</dbReference>
<evidence type="ECO:0000259" key="10">
    <source>
        <dbReference type="PROSITE" id="PS50878"/>
    </source>
</evidence>
<dbReference type="RefSeq" id="WP_073391635.1">
    <property type="nucleotide sequence ID" value="NZ_FQVU01000005.1"/>
</dbReference>
<dbReference type="InterPro" id="IPR051083">
    <property type="entry name" value="GrpII_Intron_Splice-Mob/Def"/>
</dbReference>
<dbReference type="STRING" id="1206085.SAMN05443575_3421"/>
<evidence type="ECO:0000256" key="3">
    <source>
        <dbReference type="ARBA" id="ARBA00022695"/>
    </source>
</evidence>
<dbReference type="Proteomes" id="UP000186132">
    <property type="component" value="Unassembled WGS sequence"/>
</dbReference>
<dbReference type="EC" id="2.7.7.49" evidence="1"/>
<evidence type="ECO:0000256" key="4">
    <source>
        <dbReference type="ARBA" id="ARBA00022723"/>
    </source>
</evidence>
<comment type="similarity">
    <text evidence="8">Belongs to the bacterial reverse transcriptase family.</text>
</comment>
<name>A0A1M5R2F4_9ACTN</name>
<keyword evidence="6 11" id="KW-0695">RNA-directed DNA polymerase</keyword>
<organism evidence="11 12">
    <name type="scientific">Jatrophihabitans endophyticus</name>
    <dbReference type="NCBI Taxonomy" id="1206085"/>
    <lineage>
        <taxon>Bacteria</taxon>
        <taxon>Bacillati</taxon>
        <taxon>Actinomycetota</taxon>
        <taxon>Actinomycetes</taxon>
        <taxon>Jatrophihabitantales</taxon>
        <taxon>Jatrophihabitantaceae</taxon>
        <taxon>Jatrophihabitans</taxon>
    </lineage>
</organism>
<sequence length="425" mass="46349">MTGAGPAGPLADGLATALLAGPWTRPAMRTRGRDALGAARTPVWLGRTVDAVLTAYPQPPADRPRELAAFLLATAEFAKLARRRPPPRVVSWSPVPTDVMVRPWPVELLPDHAALAGLLDVDQGELAWFADVRGLERSSPEPLRHYRWRTVAKPGGVRVLAAPKPRLKEIQRRLLRHVFDAVPVHPAAHGGVRRRSVLTASAPHAAQPVVVRVDLVSFFASVRAGRVWRLLRTAGVPEGVAHTVTGLVTTVAPLPFRALDPRLRTPHLPQGAPTSPALANLIAFSLDRRLTGLAARFDASYTRYADDLVFSGGRGLGAARFLDRVGEIVRDEGFRVHDGKTAVLGRSGRQQVLGVVLNHHPAVPRRERDALRALLHNCATTGWRAQARDRDDFPAHVLGRIAWVQSLDPVHGRRLRAAYDAVDWS</sequence>
<proteinExistence type="inferred from homology"/>
<evidence type="ECO:0000256" key="7">
    <source>
        <dbReference type="ARBA" id="ARBA00023118"/>
    </source>
</evidence>
<evidence type="ECO:0000256" key="6">
    <source>
        <dbReference type="ARBA" id="ARBA00022918"/>
    </source>
</evidence>
<feature type="domain" description="Reverse transcriptase" evidence="10">
    <location>
        <begin position="132"/>
        <end position="357"/>
    </location>
</feature>
<dbReference type="CDD" id="cd03487">
    <property type="entry name" value="RT_Bac_retron_II"/>
    <property type="match status" value="1"/>
</dbReference>
<dbReference type="InterPro" id="IPR043502">
    <property type="entry name" value="DNA/RNA_pol_sf"/>
</dbReference>
<evidence type="ECO:0000256" key="2">
    <source>
        <dbReference type="ARBA" id="ARBA00022679"/>
    </source>
</evidence>
<keyword evidence="3" id="KW-0548">Nucleotidyltransferase</keyword>
<dbReference type="InterPro" id="IPR000123">
    <property type="entry name" value="Reverse_transcriptase_msDNA"/>
</dbReference>
<dbReference type="GO" id="GO:0003964">
    <property type="term" value="F:RNA-directed DNA polymerase activity"/>
    <property type="evidence" value="ECO:0007669"/>
    <property type="project" value="UniProtKB-KW"/>
</dbReference>
<keyword evidence="7" id="KW-0051">Antiviral defense</keyword>
<dbReference type="PROSITE" id="PS50878">
    <property type="entry name" value="RT_POL"/>
    <property type="match status" value="1"/>
</dbReference>
<evidence type="ECO:0000256" key="5">
    <source>
        <dbReference type="ARBA" id="ARBA00022842"/>
    </source>
</evidence>
<evidence type="ECO:0000256" key="9">
    <source>
        <dbReference type="ARBA" id="ARBA00048173"/>
    </source>
</evidence>
<dbReference type="InterPro" id="IPR000477">
    <property type="entry name" value="RT_dom"/>
</dbReference>
<evidence type="ECO:0000256" key="8">
    <source>
        <dbReference type="ARBA" id="ARBA00034120"/>
    </source>
</evidence>
<keyword evidence="4" id="KW-0479">Metal-binding</keyword>
<dbReference type="EMBL" id="FQVU01000005">
    <property type="protein sequence ID" value="SHH20361.1"/>
    <property type="molecule type" value="Genomic_DNA"/>
</dbReference>
<evidence type="ECO:0000313" key="11">
    <source>
        <dbReference type="EMBL" id="SHH20361.1"/>
    </source>
</evidence>
<dbReference type="SUPFAM" id="SSF56672">
    <property type="entry name" value="DNA/RNA polymerases"/>
    <property type="match status" value="1"/>
</dbReference>
<keyword evidence="5" id="KW-0460">Magnesium</keyword>
<dbReference type="PANTHER" id="PTHR34047">
    <property type="entry name" value="NUCLEAR INTRON MATURASE 1, MITOCHONDRIAL-RELATED"/>
    <property type="match status" value="1"/>
</dbReference>
<dbReference type="GO" id="GO:0046872">
    <property type="term" value="F:metal ion binding"/>
    <property type="evidence" value="ECO:0007669"/>
    <property type="project" value="UniProtKB-KW"/>
</dbReference>
<protein>
    <recommendedName>
        <fullName evidence="1">RNA-directed DNA polymerase</fullName>
        <ecNumber evidence="1">2.7.7.49</ecNumber>
    </recommendedName>
</protein>